<feature type="region of interest" description="Disordered" evidence="1">
    <location>
        <begin position="1"/>
        <end position="43"/>
    </location>
</feature>
<dbReference type="EMBL" id="NVSR01000051">
    <property type="protein sequence ID" value="PCI27718.1"/>
    <property type="molecule type" value="Genomic_DNA"/>
</dbReference>
<evidence type="ECO:0000313" key="2">
    <source>
        <dbReference type="EMBL" id="PCI27718.1"/>
    </source>
</evidence>
<dbReference type="Proteomes" id="UP000218113">
    <property type="component" value="Unassembled WGS sequence"/>
</dbReference>
<protein>
    <submittedName>
        <fullName evidence="2">Uncharacterized protein</fullName>
    </submittedName>
</protein>
<gene>
    <name evidence="2" type="ORF">COB67_07965</name>
</gene>
<dbReference type="AlphaFoldDB" id="A0A2A4T2G3"/>
<name>A0A2A4T2G3_9DELT</name>
<accession>A0A2A4T2G3</accession>
<organism evidence="2 3">
    <name type="scientific">SAR324 cluster bacterium</name>
    <dbReference type="NCBI Taxonomy" id="2024889"/>
    <lineage>
        <taxon>Bacteria</taxon>
        <taxon>Deltaproteobacteria</taxon>
        <taxon>SAR324 cluster</taxon>
    </lineage>
</organism>
<evidence type="ECO:0000256" key="1">
    <source>
        <dbReference type="SAM" id="MobiDB-lite"/>
    </source>
</evidence>
<sequence>MLLFSFGCKSDDSDSGDSGDSGTASITTPSLDMNAPDSITGGKQNASSNMLAMSFAATAAATSDGPDCSFNEVSGNPFQNGYSMTKFLVNQTSTWSCMSEFMMNAVMAMGFPTDGTIQSIPSDPSDSGGPTGVSITQNSSTQNTIRLYFNNDSTTPGMFISWNTVGNTTEGRLVLGAGMMSDGNEAGAPNQLRMDFNITSAQQVADLFLAFPAASTDIGGFRTEVTKTLSDSSFVARGRMDMKGSFGADATMDSWTPKPAIMMYAITDSTGKGAASSSMANMGFPLGGLGYYQFTMADEYFFTATGTSEYVNKSIPSAVYKEGRTIADASADSTYGSMFGLPGSYFQTTCNNVADADCDVFITALFSNDNFGQEQNSGTDPGDSRSTVINALTDSDYLSSVYPAGSTSWTGVFDMSFTPSN</sequence>
<reference evidence="3" key="1">
    <citation type="submission" date="2017-08" db="EMBL/GenBank/DDBJ databases">
        <title>A dynamic microbial community with high functional redundancy inhabits the cold, oxic subseafloor aquifer.</title>
        <authorList>
            <person name="Tully B.J."/>
            <person name="Wheat C.G."/>
            <person name="Glazer B.T."/>
            <person name="Huber J.A."/>
        </authorList>
    </citation>
    <scope>NUCLEOTIDE SEQUENCE [LARGE SCALE GENOMIC DNA]</scope>
</reference>
<proteinExistence type="predicted"/>
<comment type="caution">
    <text evidence="2">The sequence shown here is derived from an EMBL/GenBank/DDBJ whole genome shotgun (WGS) entry which is preliminary data.</text>
</comment>
<evidence type="ECO:0000313" key="3">
    <source>
        <dbReference type="Proteomes" id="UP000218113"/>
    </source>
</evidence>